<feature type="transmembrane region" description="Helical" evidence="1">
    <location>
        <begin position="12"/>
        <end position="33"/>
    </location>
</feature>
<dbReference type="AlphaFoldDB" id="A0A7T2VYC8"/>
<dbReference type="Proteomes" id="UP000594778">
    <property type="component" value="Chromosome"/>
</dbReference>
<protein>
    <submittedName>
        <fullName evidence="2">Type II secretion system protein M</fullName>
    </submittedName>
</protein>
<keyword evidence="1" id="KW-0472">Membrane</keyword>
<sequence length="190" mass="21103">MSTSAKLSLRQLALLAVPVVLVLVPVVLLAFWVNERHQWAQEQLDTLEPRYARLLGLQAQEEEIQQMLERIGSVKARHVYPGENDATQTGNIVQQSLRSALDRAGLTVVSSQVRPNPEEGPFERIDVVTTVEGDWPAMQMGLLSLKDISPTVWLDNVEINLMGSLQTNDTKAAPKFSAQLTFSILRSKTS</sequence>
<name>A0A7T2VYC8_DELAC</name>
<reference evidence="2 3" key="1">
    <citation type="submission" date="2020-12" db="EMBL/GenBank/DDBJ databases">
        <title>FDA dAtabase for Regulatory Grade micrObial Sequences (FDA-ARGOS): Supporting development and validation of Infectious Disease Dx tests.</title>
        <authorList>
            <person name="Sproer C."/>
            <person name="Gronow S."/>
            <person name="Severitt S."/>
            <person name="Schroder I."/>
            <person name="Tallon L."/>
            <person name="Sadzewicz L."/>
            <person name="Zhao X."/>
            <person name="Boylan J."/>
            <person name="Ott S."/>
            <person name="Bowen H."/>
            <person name="Vavikolanu K."/>
            <person name="Mehta A."/>
            <person name="Aluvathingal J."/>
            <person name="Nadendla S."/>
            <person name="Lowell S."/>
            <person name="Myers T."/>
            <person name="Yan Y."/>
            <person name="Sichtig H."/>
        </authorList>
    </citation>
    <scope>NUCLEOTIDE SEQUENCE [LARGE SCALE GENOMIC DNA]</scope>
    <source>
        <strain evidence="2 3">FDAARGOS_909</strain>
    </source>
</reference>
<gene>
    <name evidence="2" type="ORF">I6G66_16285</name>
</gene>
<dbReference type="RefSeq" id="WP_183020174.1">
    <property type="nucleotide sequence ID" value="NZ_CP065668.1"/>
</dbReference>
<proteinExistence type="predicted"/>
<keyword evidence="1" id="KW-1133">Transmembrane helix</keyword>
<keyword evidence="1" id="KW-0812">Transmembrane</keyword>
<evidence type="ECO:0000256" key="1">
    <source>
        <dbReference type="SAM" id="Phobius"/>
    </source>
</evidence>
<dbReference type="InterPro" id="IPR034756">
    <property type="entry name" value="T2SSM_b"/>
</dbReference>
<organism evidence="2 3">
    <name type="scientific">Delftia acidovorans</name>
    <name type="common">Pseudomonas acidovorans</name>
    <name type="synonym">Comamonas acidovorans</name>
    <dbReference type="NCBI Taxonomy" id="80866"/>
    <lineage>
        <taxon>Bacteria</taxon>
        <taxon>Pseudomonadati</taxon>
        <taxon>Pseudomonadota</taxon>
        <taxon>Betaproteobacteria</taxon>
        <taxon>Burkholderiales</taxon>
        <taxon>Comamonadaceae</taxon>
        <taxon>Delftia</taxon>
    </lineage>
</organism>
<evidence type="ECO:0000313" key="3">
    <source>
        <dbReference type="Proteomes" id="UP000594778"/>
    </source>
</evidence>
<dbReference type="NCBIfam" id="NF040576">
    <property type="entry name" value="T2SS_GspM_XpsM"/>
    <property type="match status" value="1"/>
</dbReference>
<accession>A0A7T2VYC8</accession>
<dbReference type="Pfam" id="PF10741">
    <property type="entry name" value="T2SSM_b"/>
    <property type="match status" value="1"/>
</dbReference>
<evidence type="ECO:0000313" key="2">
    <source>
        <dbReference type="EMBL" id="QPS05885.1"/>
    </source>
</evidence>
<dbReference type="EMBL" id="CP065668">
    <property type="protein sequence ID" value="QPS05885.1"/>
    <property type="molecule type" value="Genomic_DNA"/>
</dbReference>